<evidence type="ECO:0000256" key="1">
    <source>
        <dbReference type="ARBA" id="ARBA00008791"/>
    </source>
</evidence>
<protein>
    <submittedName>
        <fullName evidence="3">Universal stress protein</fullName>
    </submittedName>
</protein>
<evidence type="ECO:0000313" key="4">
    <source>
        <dbReference type="Proteomes" id="UP000635071"/>
    </source>
</evidence>
<comment type="similarity">
    <text evidence="1">Belongs to the universal stress protein A family.</text>
</comment>
<dbReference type="PANTHER" id="PTHR46268">
    <property type="entry name" value="STRESS RESPONSE PROTEIN NHAX"/>
    <property type="match status" value="1"/>
</dbReference>
<dbReference type="InterPro" id="IPR006016">
    <property type="entry name" value="UspA"/>
</dbReference>
<accession>A0A916ZSK1</accession>
<evidence type="ECO:0000313" key="3">
    <source>
        <dbReference type="EMBL" id="GGE11996.1"/>
    </source>
</evidence>
<dbReference type="EMBL" id="BMJM01000005">
    <property type="protein sequence ID" value="GGE11996.1"/>
    <property type="molecule type" value="Genomic_DNA"/>
</dbReference>
<reference evidence="3" key="2">
    <citation type="submission" date="2020-09" db="EMBL/GenBank/DDBJ databases">
        <authorList>
            <person name="Sun Q."/>
            <person name="Zhou Y."/>
        </authorList>
    </citation>
    <scope>NUCLEOTIDE SEQUENCE</scope>
    <source>
        <strain evidence="3">CGMCC 1.15519</strain>
    </source>
</reference>
<dbReference type="Gene3D" id="3.40.50.12370">
    <property type="match status" value="1"/>
</dbReference>
<gene>
    <name evidence="3" type="ORF">GCM10011529_17910</name>
</gene>
<dbReference type="Pfam" id="PF00582">
    <property type="entry name" value="Usp"/>
    <property type="match status" value="1"/>
</dbReference>
<dbReference type="Proteomes" id="UP000635071">
    <property type="component" value="Unassembled WGS sequence"/>
</dbReference>
<proteinExistence type="inferred from homology"/>
<dbReference type="AlphaFoldDB" id="A0A916ZSK1"/>
<dbReference type="CDD" id="cd00293">
    <property type="entry name" value="USP-like"/>
    <property type="match status" value="2"/>
</dbReference>
<keyword evidence="4" id="KW-1185">Reference proteome</keyword>
<evidence type="ECO:0000259" key="2">
    <source>
        <dbReference type="Pfam" id="PF00582"/>
    </source>
</evidence>
<feature type="domain" description="UspA" evidence="2">
    <location>
        <begin position="1"/>
        <end position="140"/>
    </location>
</feature>
<comment type="caution">
    <text evidence="3">The sequence shown here is derived from an EMBL/GenBank/DDBJ whole genome shotgun (WGS) entry which is preliminary data.</text>
</comment>
<organism evidence="3 4">
    <name type="scientific">Sandarakinorhabdus glacialis</name>
    <dbReference type="NCBI Taxonomy" id="1614636"/>
    <lineage>
        <taxon>Bacteria</taxon>
        <taxon>Pseudomonadati</taxon>
        <taxon>Pseudomonadota</taxon>
        <taxon>Alphaproteobacteria</taxon>
        <taxon>Sphingomonadales</taxon>
        <taxon>Sphingosinicellaceae</taxon>
        <taxon>Sandarakinorhabdus</taxon>
    </lineage>
</organism>
<reference evidence="3" key="1">
    <citation type="journal article" date="2014" name="Int. J. Syst. Evol. Microbiol.">
        <title>Complete genome sequence of Corynebacterium casei LMG S-19264T (=DSM 44701T), isolated from a smear-ripened cheese.</title>
        <authorList>
            <consortium name="US DOE Joint Genome Institute (JGI-PGF)"/>
            <person name="Walter F."/>
            <person name="Albersmeier A."/>
            <person name="Kalinowski J."/>
            <person name="Ruckert C."/>
        </authorList>
    </citation>
    <scope>NUCLEOTIDE SEQUENCE</scope>
    <source>
        <strain evidence="3">CGMCC 1.15519</strain>
    </source>
</reference>
<dbReference type="PANTHER" id="PTHR46268:SF6">
    <property type="entry name" value="UNIVERSAL STRESS PROTEIN UP12"/>
    <property type="match status" value="1"/>
</dbReference>
<name>A0A916ZSK1_9SPHN</name>
<sequence>MKTILVPVNNDEGQGARLQAAFDLARAFGGHLTCLQVTPYTAYALGEPSMGAFPVTAMIEAIEQEKRNERTAVEAQLAQEGIGWDWITRDGDAVERVREAARLADVVVMNSGPFGKMASMRLAVTGDVAIHAPSPVVAVPTDSHGLAVTGAALVAWDGSQEAAKAMRSALPMLRLAESVDILTVEEKETDYRARDAAAWLSRHGVGAEVIERGSGGQTIESVIRDVLAERQSAWLVQGAYGHSRWRQTLFGGVTRGLLADAPVPLVLSH</sequence>
<dbReference type="RefSeq" id="WP_188762598.1">
    <property type="nucleotide sequence ID" value="NZ_BMJM01000005.1"/>
</dbReference>
<dbReference type="SUPFAM" id="SSF52402">
    <property type="entry name" value="Adenine nucleotide alpha hydrolases-like"/>
    <property type="match status" value="2"/>
</dbReference>